<reference evidence="3" key="2">
    <citation type="submission" date="2025-09" db="UniProtKB">
        <authorList>
            <consortium name="Ensembl"/>
        </authorList>
    </citation>
    <scope>IDENTIFICATION</scope>
</reference>
<dbReference type="PANTHER" id="PTHR31840:SF1">
    <property type="entry name" value="COILED-COIL DOMAIN-CONTAINING PROTEIN 97"/>
    <property type="match status" value="1"/>
</dbReference>
<name>A0A8C3FT31_CHRPI</name>
<dbReference type="InterPro" id="IPR018613">
    <property type="entry name" value="Ccdc97-like"/>
</dbReference>
<protein>
    <submittedName>
        <fullName evidence="3">Coiled-coil domain containing 97</fullName>
    </submittedName>
</protein>
<dbReference type="Proteomes" id="UP000694380">
    <property type="component" value="Unplaced"/>
</dbReference>
<feature type="region of interest" description="Disordered" evidence="1">
    <location>
        <begin position="235"/>
        <end position="283"/>
    </location>
</feature>
<evidence type="ECO:0000256" key="1">
    <source>
        <dbReference type="SAM" id="MobiDB-lite"/>
    </source>
</evidence>
<keyword evidence="4" id="KW-1185">Reference proteome</keyword>
<evidence type="ECO:0000313" key="3">
    <source>
        <dbReference type="Ensembl" id="ENSCPBP00000012326.1"/>
    </source>
</evidence>
<feature type="compositionally biased region" description="Basic and acidic residues" evidence="1">
    <location>
        <begin position="260"/>
        <end position="270"/>
    </location>
</feature>
<evidence type="ECO:0000259" key="2">
    <source>
        <dbReference type="Pfam" id="PF09747"/>
    </source>
</evidence>
<feature type="region of interest" description="Disordered" evidence="1">
    <location>
        <begin position="1"/>
        <end position="50"/>
    </location>
</feature>
<proteinExistence type="predicted"/>
<dbReference type="OMA" id="FNDIMER"/>
<organism evidence="3 4">
    <name type="scientific">Chrysemys picta bellii</name>
    <name type="common">Western painted turtle</name>
    <name type="synonym">Emys bellii</name>
    <dbReference type="NCBI Taxonomy" id="8478"/>
    <lineage>
        <taxon>Eukaryota</taxon>
        <taxon>Metazoa</taxon>
        <taxon>Chordata</taxon>
        <taxon>Craniata</taxon>
        <taxon>Vertebrata</taxon>
        <taxon>Euteleostomi</taxon>
        <taxon>Archelosauria</taxon>
        <taxon>Testudinata</taxon>
        <taxon>Testudines</taxon>
        <taxon>Cryptodira</taxon>
        <taxon>Durocryptodira</taxon>
        <taxon>Testudinoidea</taxon>
        <taxon>Emydidae</taxon>
        <taxon>Chrysemys</taxon>
    </lineage>
</organism>
<feature type="compositionally biased region" description="Acidic residues" evidence="1">
    <location>
        <begin position="243"/>
        <end position="256"/>
    </location>
</feature>
<dbReference type="Pfam" id="PF09747">
    <property type="entry name" value="CCD97-like_C"/>
    <property type="match status" value="1"/>
</dbReference>
<dbReference type="InterPro" id="IPR040233">
    <property type="entry name" value="CCD97-like_C"/>
</dbReference>
<feature type="domain" description="CCD97-like C-terminal" evidence="2">
    <location>
        <begin position="205"/>
        <end position="272"/>
    </location>
</feature>
<sequence length="283" mass="31647">MRDRPAPGDVPPKRNGVTEPPRGMPEPTHAVGLAQKEAGAQEPAGPPEVGERALLAMLTAVANSPLPVRSQQKDEPDLTAEEKLAILRALYRDKPVVFLERFRRALRVEHLGCFAHLAARYEVRFYCDEVRRAARGKAGHTRVRNKRYAALQQLIKGTRPPSPAPPRAGAPGGEWGLTSRYCLCGWYPSPPCRSCPSPLSLPGEESSSASDAWVPDTEEKAFLREEFTSRMHQRFLDGKDGDFDYSEVDENPEFDNLDIVSRDEEERYFDGEESEEAEEMEAQ</sequence>
<evidence type="ECO:0000313" key="4">
    <source>
        <dbReference type="Proteomes" id="UP000694380"/>
    </source>
</evidence>
<dbReference type="GeneTree" id="ENSGT00390000015495"/>
<dbReference type="PANTHER" id="PTHR31840">
    <property type="entry name" value="COILED-COIL DOMAIN-CONTAINING PROTEIN 97"/>
    <property type="match status" value="1"/>
</dbReference>
<reference evidence="3" key="1">
    <citation type="submission" date="2025-08" db="UniProtKB">
        <authorList>
            <consortium name="Ensembl"/>
        </authorList>
    </citation>
    <scope>IDENTIFICATION</scope>
</reference>
<feature type="compositionally biased region" description="Acidic residues" evidence="1">
    <location>
        <begin position="271"/>
        <end position="283"/>
    </location>
</feature>
<accession>A0A8C3FT31</accession>
<dbReference type="AlphaFoldDB" id="A0A8C3FT31"/>
<dbReference type="Ensembl" id="ENSCPBT00000014696.1">
    <property type="protein sequence ID" value="ENSCPBP00000012326.1"/>
    <property type="gene ID" value="ENSCPBG00000009312.1"/>
</dbReference>
<gene>
    <name evidence="3" type="primary">CCDC97</name>
</gene>